<dbReference type="Gene3D" id="3.30.160.60">
    <property type="entry name" value="Classic Zinc Finger"/>
    <property type="match status" value="1"/>
</dbReference>
<dbReference type="InterPro" id="IPR013087">
    <property type="entry name" value="Znf_C2H2_type"/>
</dbReference>
<evidence type="ECO:0000313" key="9">
    <source>
        <dbReference type="Proteomes" id="UP000663832"/>
    </source>
</evidence>
<evidence type="ECO:0000256" key="4">
    <source>
        <dbReference type="ARBA" id="ARBA00022833"/>
    </source>
</evidence>
<dbReference type="FunFam" id="3.30.160.60:FF:000100">
    <property type="entry name" value="Zinc finger 45-like"/>
    <property type="match status" value="1"/>
</dbReference>
<comment type="caution">
    <text evidence="8">The sequence shown here is derived from an EMBL/GenBank/DDBJ whole genome shotgun (WGS) entry which is preliminary data.</text>
</comment>
<accession>A0A813VFV2</accession>
<proteinExistence type="predicted"/>
<evidence type="ECO:0000259" key="7">
    <source>
        <dbReference type="PROSITE" id="PS50157"/>
    </source>
</evidence>
<keyword evidence="4" id="KW-0862">Zinc</keyword>
<evidence type="ECO:0000256" key="2">
    <source>
        <dbReference type="ARBA" id="ARBA00022737"/>
    </source>
</evidence>
<dbReference type="PROSITE" id="PS00028">
    <property type="entry name" value="ZINC_FINGER_C2H2_1"/>
    <property type="match status" value="2"/>
</dbReference>
<sequence length="427" mass="47848">MYIFNTKTSRCSLCYALLSAHTHTSSSTIGYSPSSNKRYTSRCSISSIERLISSSNKFERLWRQNENTLISNRSICFRCCDSIRQLEQIQIDIQRLNHDKQILMNKIEHNLSKRALILQGQRHQTHILLNNYQQTPLYEDDDTEEGEEKPRTVIKTNGHGHPSSFIIPTTTLVGAKRRKCNIAHKINLEDKAVELTSSLANHSRRSSSPISHPATKFSPSLIFGSHSPKHHRSSLFSSGINGHDLSNLSFGSTYKSLALSNASSSSTTAAVAAATTPPFLDPTTGALIAIVSNPHHAALLAQQHQQILKSSSSISPSSTHTTDEHEIIPVKPNPHPKKFPCLLCGRDFSNKSNLNRHHSIVHIAMRNFECARCPKKFKLRQGLKTHMQRCHGVNTDEPTFVLQKHNLHNYHRHHPSSSSSFIAQTNK</sequence>
<feature type="domain" description="C2H2-type" evidence="7">
    <location>
        <begin position="339"/>
        <end position="367"/>
    </location>
</feature>
<dbReference type="PANTHER" id="PTHR46105">
    <property type="entry name" value="AGAP004733-PA"/>
    <property type="match status" value="1"/>
</dbReference>
<evidence type="ECO:0000313" key="8">
    <source>
        <dbReference type="EMBL" id="CAF0837831.1"/>
    </source>
</evidence>
<dbReference type="GO" id="GO:0000978">
    <property type="term" value="F:RNA polymerase II cis-regulatory region sequence-specific DNA binding"/>
    <property type="evidence" value="ECO:0007669"/>
    <property type="project" value="TreeGrafter"/>
</dbReference>
<dbReference type="GO" id="GO:0000981">
    <property type="term" value="F:DNA-binding transcription factor activity, RNA polymerase II-specific"/>
    <property type="evidence" value="ECO:0007669"/>
    <property type="project" value="TreeGrafter"/>
</dbReference>
<feature type="domain" description="C2H2-type" evidence="7">
    <location>
        <begin position="368"/>
        <end position="391"/>
    </location>
</feature>
<dbReference type="AlphaFoldDB" id="A0A813VFV2"/>
<keyword evidence="1" id="KW-0479">Metal-binding</keyword>
<dbReference type="SUPFAM" id="SSF57667">
    <property type="entry name" value="beta-beta-alpha zinc fingers"/>
    <property type="match status" value="1"/>
</dbReference>
<dbReference type="PANTHER" id="PTHR46105:SF28">
    <property type="entry name" value="ZINC FINGER PROTEIN 37-LIKE"/>
    <property type="match status" value="1"/>
</dbReference>
<dbReference type="SMART" id="SM00355">
    <property type="entry name" value="ZnF_C2H2"/>
    <property type="match status" value="2"/>
</dbReference>
<evidence type="ECO:0000256" key="3">
    <source>
        <dbReference type="ARBA" id="ARBA00022771"/>
    </source>
</evidence>
<reference evidence="8" key="1">
    <citation type="submission" date="2021-02" db="EMBL/GenBank/DDBJ databases">
        <authorList>
            <person name="Nowell W R."/>
        </authorList>
    </citation>
    <scope>NUCLEOTIDE SEQUENCE</scope>
</reference>
<dbReference type="GO" id="GO:0008270">
    <property type="term" value="F:zinc ion binding"/>
    <property type="evidence" value="ECO:0007669"/>
    <property type="project" value="UniProtKB-KW"/>
</dbReference>
<keyword evidence="9" id="KW-1185">Reference proteome</keyword>
<dbReference type="InterPro" id="IPR036236">
    <property type="entry name" value="Znf_C2H2_sf"/>
</dbReference>
<keyword evidence="2" id="KW-0677">Repeat</keyword>
<protein>
    <recommendedName>
        <fullName evidence="7">C2H2-type domain-containing protein</fullName>
    </recommendedName>
</protein>
<dbReference type="Pfam" id="PF00096">
    <property type="entry name" value="zf-C2H2"/>
    <property type="match status" value="1"/>
</dbReference>
<gene>
    <name evidence="8" type="ORF">QVE165_LOCUS6143</name>
</gene>
<dbReference type="Proteomes" id="UP000663832">
    <property type="component" value="Unassembled WGS sequence"/>
</dbReference>
<evidence type="ECO:0000256" key="5">
    <source>
        <dbReference type="PROSITE-ProRule" id="PRU00042"/>
    </source>
</evidence>
<evidence type="ECO:0000256" key="6">
    <source>
        <dbReference type="SAM" id="MobiDB-lite"/>
    </source>
</evidence>
<feature type="region of interest" description="Disordered" evidence="6">
    <location>
        <begin position="312"/>
        <end position="331"/>
    </location>
</feature>
<keyword evidence="3 5" id="KW-0863">Zinc-finger</keyword>
<dbReference type="InterPro" id="IPR050457">
    <property type="entry name" value="ZnFinger_BTB_dom_contain"/>
</dbReference>
<organism evidence="8 9">
    <name type="scientific">Adineta steineri</name>
    <dbReference type="NCBI Taxonomy" id="433720"/>
    <lineage>
        <taxon>Eukaryota</taxon>
        <taxon>Metazoa</taxon>
        <taxon>Spiralia</taxon>
        <taxon>Gnathifera</taxon>
        <taxon>Rotifera</taxon>
        <taxon>Eurotatoria</taxon>
        <taxon>Bdelloidea</taxon>
        <taxon>Adinetida</taxon>
        <taxon>Adinetidae</taxon>
        <taxon>Adineta</taxon>
    </lineage>
</organism>
<evidence type="ECO:0000256" key="1">
    <source>
        <dbReference type="ARBA" id="ARBA00022723"/>
    </source>
</evidence>
<dbReference type="OrthoDB" id="8117402at2759"/>
<dbReference type="EMBL" id="CAJNOM010000025">
    <property type="protein sequence ID" value="CAF0837831.1"/>
    <property type="molecule type" value="Genomic_DNA"/>
</dbReference>
<name>A0A813VFV2_9BILA</name>
<dbReference type="PROSITE" id="PS50157">
    <property type="entry name" value="ZINC_FINGER_C2H2_2"/>
    <property type="match status" value="2"/>
</dbReference>